<proteinExistence type="predicted"/>
<dbReference type="EMBL" id="LLZH01000289">
    <property type="protein sequence ID" value="KUL28445.1"/>
    <property type="molecule type" value="Genomic_DNA"/>
</dbReference>
<reference evidence="2 3" key="1">
    <citation type="submission" date="2015-10" db="EMBL/GenBank/DDBJ databases">
        <authorList>
            <person name="Gilbert D.G."/>
        </authorList>
    </citation>
    <scope>NUCLEOTIDE SEQUENCE [LARGE SCALE GENOMIC DNA]</scope>
    <source>
        <strain evidence="2 3">NRRL B-16712</strain>
    </source>
</reference>
<name>A0A101JKD2_9ACTN</name>
<dbReference type="AlphaFoldDB" id="A0A101JKD2"/>
<evidence type="ECO:0000313" key="3">
    <source>
        <dbReference type="Proteomes" id="UP000053244"/>
    </source>
</evidence>
<keyword evidence="3" id="KW-1185">Reference proteome</keyword>
<dbReference type="Proteomes" id="UP000053244">
    <property type="component" value="Unassembled WGS sequence"/>
</dbReference>
<feature type="compositionally biased region" description="Low complexity" evidence="1">
    <location>
        <begin position="13"/>
        <end position="22"/>
    </location>
</feature>
<feature type="compositionally biased region" description="Low complexity" evidence="1">
    <location>
        <begin position="30"/>
        <end position="42"/>
    </location>
</feature>
<gene>
    <name evidence="2" type="ORF">ADL15_32020</name>
</gene>
<organism evidence="2 3">
    <name type="scientific">Actinoplanes awajinensis subsp. mycoplanecinus</name>
    <dbReference type="NCBI Taxonomy" id="135947"/>
    <lineage>
        <taxon>Bacteria</taxon>
        <taxon>Bacillati</taxon>
        <taxon>Actinomycetota</taxon>
        <taxon>Actinomycetes</taxon>
        <taxon>Micromonosporales</taxon>
        <taxon>Micromonosporaceae</taxon>
        <taxon>Actinoplanes</taxon>
    </lineage>
</organism>
<protein>
    <submittedName>
        <fullName evidence="2">Uncharacterized protein</fullName>
    </submittedName>
</protein>
<evidence type="ECO:0000313" key="2">
    <source>
        <dbReference type="EMBL" id="KUL28445.1"/>
    </source>
</evidence>
<evidence type="ECO:0000256" key="1">
    <source>
        <dbReference type="SAM" id="MobiDB-lite"/>
    </source>
</evidence>
<feature type="region of interest" description="Disordered" evidence="1">
    <location>
        <begin position="1"/>
        <end position="99"/>
    </location>
</feature>
<sequence>MTASWAEPAGPSRPTTPARRPTVGNHEIRSSSPSIRACSPSPDVVTVDAASSGGPTTGTRTVNCLVPGATWPKENDGSARRREVRRKAAEAAAATRSSPVAIRVRAARA</sequence>
<accession>A0A101JKD2</accession>
<comment type="caution">
    <text evidence="2">The sequence shown here is derived from an EMBL/GenBank/DDBJ whole genome shotgun (WGS) entry which is preliminary data.</text>
</comment>
<feature type="compositionally biased region" description="Polar residues" evidence="1">
    <location>
        <begin position="53"/>
        <end position="62"/>
    </location>
</feature>
<feature type="compositionally biased region" description="Basic and acidic residues" evidence="1">
    <location>
        <begin position="73"/>
        <end position="89"/>
    </location>
</feature>